<dbReference type="EMBL" id="JAAVMX010000003">
    <property type="protein sequence ID" value="KAF4510600.1"/>
    <property type="molecule type" value="Genomic_DNA"/>
</dbReference>
<evidence type="ECO:0000313" key="2">
    <source>
        <dbReference type="EMBL" id="KAF4510600.1"/>
    </source>
</evidence>
<dbReference type="OrthoDB" id="20473at2759"/>
<evidence type="ECO:0000256" key="1">
    <source>
        <dbReference type="SAM" id="MobiDB-lite"/>
    </source>
</evidence>
<dbReference type="PANTHER" id="PTHR22705:SF0">
    <property type="entry name" value="ZZ-TYPE ZINC FINGER-CONTAINING PROTEIN 3"/>
    <property type="match status" value="1"/>
</dbReference>
<dbReference type="InterPro" id="IPR037830">
    <property type="entry name" value="ZZZ3"/>
</dbReference>
<name>A0A8H4PUE3_9HYPO</name>
<proteinExistence type="predicted"/>
<gene>
    <name evidence="2" type="ORF">G6O67_002476</name>
</gene>
<dbReference type="PANTHER" id="PTHR22705">
    <property type="entry name" value="ZINC FINGER, ZZ DOMAIN CONTAINING 3"/>
    <property type="match status" value="1"/>
</dbReference>
<dbReference type="Proteomes" id="UP000557566">
    <property type="component" value="Unassembled WGS sequence"/>
</dbReference>
<feature type="region of interest" description="Disordered" evidence="1">
    <location>
        <begin position="136"/>
        <end position="156"/>
    </location>
</feature>
<dbReference type="AlphaFoldDB" id="A0A8H4PUE3"/>
<comment type="caution">
    <text evidence="2">The sequence shown here is derived from an EMBL/GenBank/DDBJ whole genome shotgun (WGS) entry which is preliminary data.</text>
</comment>
<feature type="region of interest" description="Disordered" evidence="1">
    <location>
        <begin position="1"/>
        <end position="60"/>
    </location>
</feature>
<feature type="region of interest" description="Disordered" evidence="1">
    <location>
        <begin position="182"/>
        <end position="234"/>
    </location>
</feature>
<feature type="compositionally biased region" description="Basic and acidic residues" evidence="1">
    <location>
        <begin position="222"/>
        <end position="234"/>
    </location>
</feature>
<organism evidence="2 3">
    <name type="scientific">Ophiocordyceps sinensis</name>
    <dbReference type="NCBI Taxonomy" id="72228"/>
    <lineage>
        <taxon>Eukaryota</taxon>
        <taxon>Fungi</taxon>
        <taxon>Dikarya</taxon>
        <taxon>Ascomycota</taxon>
        <taxon>Pezizomycotina</taxon>
        <taxon>Sordariomycetes</taxon>
        <taxon>Hypocreomycetidae</taxon>
        <taxon>Hypocreales</taxon>
        <taxon>Ophiocordycipitaceae</taxon>
        <taxon>Ophiocordyceps</taxon>
    </lineage>
</organism>
<sequence>MPPPPPPQQQPNLSISTSADDSIPPPPVSPLTPTLPPARLPDATSPQQPLPSPLARPCLTHSSHPAAVAAIAPPPPALLDFDSNPDVLALRSAISVLQVQKKRATADVQALSKARDAALDEPDAFVRDLVAGKVNAPRRRDGDGASKDWSSLPQPQDVVRCPPINWAQYAVVGSSLDKLHAEQVSRPTQGTPASVGADGTYEFKGEGRRDRYPGVAAPYAPTKDRIERKPKAKK</sequence>
<accession>A0A8H4PUE3</accession>
<keyword evidence="3" id="KW-1185">Reference proteome</keyword>
<feature type="compositionally biased region" description="Basic and acidic residues" evidence="1">
    <location>
        <begin position="201"/>
        <end position="212"/>
    </location>
</feature>
<feature type="compositionally biased region" description="Pro residues" evidence="1">
    <location>
        <begin position="23"/>
        <end position="39"/>
    </location>
</feature>
<reference evidence="2 3" key="1">
    <citation type="journal article" date="2020" name="Genome Biol. Evol.">
        <title>A new high-quality draft genome assembly of the Chinese cordyceps Ophiocordyceps sinensis.</title>
        <authorList>
            <person name="Shu R."/>
            <person name="Zhang J."/>
            <person name="Meng Q."/>
            <person name="Zhang H."/>
            <person name="Zhou G."/>
            <person name="Li M."/>
            <person name="Wu P."/>
            <person name="Zhao Y."/>
            <person name="Chen C."/>
            <person name="Qin Q."/>
        </authorList>
    </citation>
    <scope>NUCLEOTIDE SEQUENCE [LARGE SCALE GENOMIC DNA]</scope>
    <source>
        <strain evidence="2 3">IOZ07</strain>
    </source>
</reference>
<protein>
    <submittedName>
        <fullName evidence="2">Uncharacterized protein</fullName>
    </submittedName>
</protein>
<evidence type="ECO:0000313" key="3">
    <source>
        <dbReference type="Proteomes" id="UP000557566"/>
    </source>
</evidence>